<evidence type="ECO:0000313" key="2">
    <source>
        <dbReference type="EMBL" id="PWR25746.1"/>
    </source>
</evidence>
<proteinExistence type="predicted"/>
<gene>
    <name evidence="2" type="ORF">DKG74_01950</name>
</gene>
<keyword evidence="1" id="KW-0732">Signal</keyword>
<dbReference type="Pfam" id="PF07027">
    <property type="entry name" value="DUF1318"/>
    <property type="match status" value="1"/>
</dbReference>
<dbReference type="EMBL" id="QGLE01000001">
    <property type="protein sequence ID" value="PWR25746.1"/>
    <property type="molecule type" value="Genomic_DNA"/>
</dbReference>
<sequence>MWNPSRSFEPKRRLLLLAAAGIALAPSLALAETRPLDAPRAAGSVGERYDGYAVTRPGATPDIAALVERVNVERRALYTERAKAQGVPVEEVGKIYALEIIKSAPKGTWFQAEDGSWTQK</sequence>
<name>A0A317EHJ0_9PROT</name>
<keyword evidence="3" id="KW-1185">Reference proteome</keyword>
<evidence type="ECO:0000256" key="1">
    <source>
        <dbReference type="SAM" id="SignalP"/>
    </source>
</evidence>
<reference evidence="2 3" key="1">
    <citation type="submission" date="2018-05" db="EMBL/GenBank/DDBJ databases">
        <title>Zavarzinia sp. HR-AS.</title>
        <authorList>
            <person name="Lee Y."/>
            <person name="Jeon C.O."/>
        </authorList>
    </citation>
    <scope>NUCLEOTIDE SEQUENCE [LARGE SCALE GENOMIC DNA]</scope>
    <source>
        <strain evidence="2 3">HR-AS</strain>
    </source>
</reference>
<dbReference type="InterPro" id="IPR008309">
    <property type="entry name" value="YdbL"/>
</dbReference>
<dbReference type="OrthoDB" id="7277292at2"/>
<evidence type="ECO:0000313" key="3">
    <source>
        <dbReference type="Proteomes" id="UP000245461"/>
    </source>
</evidence>
<dbReference type="Proteomes" id="UP000245461">
    <property type="component" value="Unassembled WGS sequence"/>
</dbReference>
<protein>
    <submittedName>
        <fullName evidence="2">DUF1318 domain-containing protein</fullName>
    </submittedName>
</protein>
<accession>A0A317EHJ0</accession>
<feature type="chain" id="PRO_5016299658" evidence="1">
    <location>
        <begin position="32"/>
        <end position="120"/>
    </location>
</feature>
<organism evidence="2 3">
    <name type="scientific">Zavarzinia aquatilis</name>
    <dbReference type="NCBI Taxonomy" id="2211142"/>
    <lineage>
        <taxon>Bacteria</taxon>
        <taxon>Pseudomonadati</taxon>
        <taxon>Pseudomonadota</taxon>
        <taxon>Alphaproteobacteria</taxon>
        <taxon>Rhodospirillales</taxon>
        <taxon>Zavarziniaceae</taxon>
        <taxon>Zavarzinia</taxon>
    </lineage>
</organism>
<feature type="signal peptide" evidence="1">
    <location>
        <begin position="1"/>
        <end position="31"/>
    </location>
</feature>
<dbReference type="RefSeq" id="WP_109902034.1">
    <property type="nucleotide sequence ID" value="NZ_QGLE01000001.1"/>
</dbReference>
<comment type="caution">
    <text evidence="2">The sequence shown here is derived from an EMBL/GenBank/DDBJ whole genome shotgun (WGS) entry which is preliminary data.</text>
</comment>
<dbReference type="AlphaFoldDB" id="A0A317EHJ0"/>